<protein>
    <submittedName>
        <fullName evidence="2">Uncharacterized protein</fullName>
    </submittedName>
</protein>
<dbReference type="AlphaFoldDB" id="X8IZQ1"/>
<comment type="caution">
    <text evidence="2">The sequence shown here is derived from an EMBL/GenBank/DDBJ whole genome shotgun (WGS) entry which is preliminary data.</text>
</comment>
<feature type="region of interest" description="Disordered" evidence="1">
    <location>
        <begin position="1"/>
        <end position="36"/>
    </location>
</feature>
<dbReference type="OrthoDB" id="3270591at2759"/>
<feature type="region of interest" description="Disordered" evidence="1">
    <location>
        <begin position="108"/>
        <end position="133"/>
    </location>
</feature>
<feature type="region of interest" description="Disordered" evidence="1">
    <location>
        <begin position="145"/>
        <end position="166"/>
    </location>
</feature>
<proteinExistence type="predicted"/>
<dbReference type="EMBL" id="JATN01000322">
    <property type="protein sequence ID" value="EUC54486.1"/>
    <property type="molecule type" value="Genomic_DNA"/>
</dbReference>
<evidence type="ECO:0000256" key="1">
    <source>
        <dbReference type="SAM" id="MobiDB-lite"/>
    </source>
</evidence>
<name>X8IZQ1_9AGAM</name>
<feature type="compositionally biased region" description="Polar residues" evidence="1">
    <location>
        <begin position="16"/>
        <end position="30"/>
    </location>
</feature>
<feature type="non-terminal residue" evidence="2">
    <location>
        <position position="241"/>
    </location>
</feature>
<evidence type="ECO:0000313" key="2">
    <source>
        <dbReference type="EMBL" id="EUC54486.1"/>
    </source>
</evidence>
<feature type="compositionally biased region" description="Pro residues" evidence="1">
    <location>
        <begin position="120"/>
        <end position="130"/>
    </location>
</feature>
<evidence type="ECO:0000313" key="3">
    <source>
        <dbReference type="Proteomes" id="UP000030108"/>
    </source>
</evidence>
<sequence length="241" mass="26171">MDISTPSSPSKRRRTLASTSAGPNSSQTNIPPGKIWSSKADAWVDNLAKLWGDFCRSPPNSSVPPETVMDGLIQIRNTVREVLVSIDRSILQHIEMNPGMEARVPRRDAQMGTSPDHPVPEPSQPPPITPSPLSQLKTYAQAVAPRATRRVRARPKPSPSTATPCHVDKPIRIIASAPKAKGSSAKLLGVQWNKKGNLILTFPGGTSRTSAKTLFPTIIGSETRFDFRFDVPGHGFILPTF</sequence>
<dbReference type="Proteomes" id="UP000030108">
    <property type="component" value="Unassembled WGS sequence"/>
</dbReference>
<organism evidence="2 3">
    <name type="scientific">Rhizoctonia solani AG-3 Rhs1AP</name>
    <dbReference type="NCBI Taxonomy" id="1086054"/>
    <lineage>
        <taxon>Eukaryota</taxon>
        <taxon>Fungi</taxon>
        <taxon>Dikarya</taxon>
        <taxon>Basidiomycota</taxon>
        <taxon>Agaricomycotina</taxon>
        <taxon>Agaricomycetes</taxon>
        <taxon>Cantharellales</taxon>
        <taxon>Ceratobasidiaceae</taxon>
        <taxon>Rhizoctonia</taxon>
    </lineage>
</organism>
<accession>X8IZQ1</accession>
<reference evidence="3" key="1">
    <citation type="journal article" date="2014" name="Genome Announc.">
        <title>Draft genome sequence of the plant-pathogenic soil fungus Rhizoctonia solani anastomosis group 3 strain Rhs1AP.</title>
        <authorList>
            <person name="Cubeta M.A."/>
            <person name="Thomas E."/>
            <person name="Dean R.A."/>
            <person name="Jabaji S."/>
            <person name="Neate S.M."/>
            <person name="Tavantzis S."/>
            <person name="Toda T."/>
            <person name="Vilgalys R."/>
            <person name="Bharathan N."/>
            <person name="Fedorova-Abrams N."/>
            <person name="Pakala S.B."/>
            <person name="Pakala S.M."/>
            <person name="Zafar N."/>
            <person name="Joardar V."/>
            <person name="Losada L."/>
            <person name="Nierman W.C."/>
        </authorList>
    </citation>
    <scope>NUCLEOTIDE SEQUENCE [LARGE SCALE GENOMIC DNA]</scope>
    <source>
        <strain evidence="3">AG-3</strain>
    </source>
</reference>
<gene>
    <name evidence="2" type="ORF">RSOL_052510</name>
</gene>